<dbReference type="PANTHER" id="PTHR24567">
    <property type="entry name" value="CRP FAMILY TRANSCRIPTIONAL REGULATORY PROTEIN"/>
    <property type="match status" value="1"/>
</dbReference>
<keyword evidence="1" id="KW-0472">Membrane</keyword>
<dbReference type="EMBL" id="WTUX01000012">
    <property type="protein sequence ID" value="MZR13524.1"/>
    <property type="molecule type" value="Genomic_DNA"/>
</dbReference>
<evidence type="ECO:0000259" key="2">
    <source>
        <dbReference type="PROSITE" id="PS50042"/>
    </source>
</evidence>
<name>A0A845M9E9_9RHOB</name>
<comment type="caution">
    <text evidence="3">The sequence shown here is derived from an EMBL/GenBank/DDBJ whole genome shotgun (WGS) entry which is preliminary data.</text>
</comment>
<dbReference type="InterPro" id="IPR050397">
    <property type="entry name" value="Env_Response_Regulators"/>
</dbReference>
<dbReference type="InterPro" id="IPR018490">
    <property type="entry name" value="cNMP-bd_dom_sf"/>
</dbReference>
<feature type="transmembrane region" description="Helical" evidence="1">
    <location>
        <begin position="7"/>
        <end position="26"/>
    </location>
</feature>
<protein>
    <submittedName>
        <fullName evidence="3">Cyclic nucleotide-binding domain-containing protein</fullName>
    </submittedName>
</protein>
<keyword evidence="1" id="KW-0812">Transmembrane</keyword>
<dbReference type="PANTHER" id="PTHR24567:SF68">
    <property type="entry name" value="DNA-BINDING TRANSCRIPTIONAL DUAL REGULATOR CRP"/>
    <property type="match status" value="1"/>
</dbReference>
<dbReference type="PROSITE" id="PS00889">
    <property type="entry name" value="CNMP_BINDING_2"/>
    <property type="match status" value="1"/>
</dbReference>
<evidence type="ECO:0000313" key="3">
    <source>
        <dbReference type="EMBL" id="MZR13524.1"/>
    </source>
</evidence>
<dbReference type="CDD" id="cd00038">
    <property type="entry name" value="CAP_ED"/>
    <property type="match status" value="1"/>
</dbReference>
<dbReference type="AlphaFoldDB" id="A0A845M9E9"/>
<dbReference type="InterPro" id="IPR018488">
    <property type="entry name" value="cNMP-bd_CS"/>
</dbReference>
<dbReference type="Pfam" id="PF00027">
    <property type="entry name" value="cNMP_binding"/>
    <property type="match status" value="1"/>
</dbReference>
<dbReference type="SUPFAM" id="SSF51206">
    <property type="entry name" value="cAMP-binding domain-like"/>
    <property type="match status" value="1"/>
</dbReference>
<dbReference type="InterPro" id="IPR000595">
    <property type="entry name" value="cNMP-bd_dom"/>
</dbReference>
<organism evidence="3 4">
    <name type="scientific">Maritimibacter harenae</name>
    <dbReference type="NCBI Taxonomy" id="2606218"/>
    <lineage>
        <taxon>Bacteria</taxon>
        <taxon>Pseudomonadati</taxon>
        <taxon>Pseudomonadota</taxon>
        <taxon>Alphaproteobacteria</taxon>
        <taxon>Rhodobacterales</taxon>
        <taxon>Roseobacteraceae</taxon>
        <taxon>Maritimibacter</taxon>
    </lineage>
</organism>
<feature type="domain" description="Cyclic nucleotide-binding" evidence="2">
    <location>
        <begin position="88"/>
        <end position="174"/>
    </location>
</feature>
<dbReference type="Proteomes" id="UP000467322">
    <property type="component" value="Unassembled WGS sequence"/>
</dbReference>
<gene>
    <name evidence="3" type="ORF">GQE99_10905</name>
</gene>
<dbReference type="PROSITE" id="PS50042">
    <property type="entry name" value="CNMP_BINDING_3"/>
    <property type="match status" value="1"/>
</dbReference>
<keyword evidence="1" id="KW-1133">Transmembrane helix</keyword>
<dbReference type="Gene3D" id="2.60.120.10">
    <property type="entry name" value="Jelly Rolls"/>
    <property type="match status" value="1"/>
</dbReference>
<dbReference type="GO" id="GO:0003700">
    <property type="term" value="F:DNA-binding transcription factor activity"/>
    <property type="evidence" value="ECO:0007669"/>
    <property type="project" value="TreeGrafter"/>
</dbReference>
<dbReference type="InterPro" id="IPR014710">
    <property type="entry name" value="RmlC-like_jellyroll"/>
</dbReference>
<sequence length="201" mass="22270">MVSWVDVASYIAPVLVFMSFFMKEIVPLRLVAIASNVAFALYGIGAGLVPIVVLHAVLLPLNVWRVIEYKRLERKVRDASQGAAAVEKIVPLMSEARAGAGETLFRKDDRADALYYLVEGRIRFEEVDTEIGPGTVFGEIGMFLGEARRTATATCLEPCVLRALPRRRVEQLVMVDPGFGLFLTRLITQRMSDNLDAAQRA</sequence>
<feature type="transmembrane region" description="Helical" evidence="1">
    <location>
        <begin position="38"/>
        <end position="64"/>
    </location>
</feature>
<evidence type="ECO:0000256" key="1">
    <source>
        <dbReference type="SAM" id="Phobius"/>
    </source>
</evidence>
<dbReference type="SMART" id="SM00100">
    <property type="entry name" value="cNMP"/>
    <property type="match status" value="1"/>
</dbReference>
<evidence type="ECO:0000313" key="4">
    <source>
        <dbReference type="Proteomes" id="UP000467322"/>
    </source>
</evidence>
<reference evidence="3 4" key="1">
    <citation type="submission" date="2019-12" db="EMBL/GenBank/DDBJ databases">
        <title>Maritimibacter sp. nov. sp. isolated from sea sand.</title>
        <authorList>
            <person name="Kim J."/>
            <person name="Jeong S.E."/>
            <person name="Jung H.S."/>
            <person name="Jeon C.O."/>
        </authorList>
    </citation>
    <scope>NUCLEOTIDE SEQUENCE [LARGE SCALE GENOMIC DNA]</scope>
    <source>
        <strain evidence="3 4">DP07</strain>
    </source>
</reference>
<dbReference type="GO" id="GO:0005829">
    <property type="term" value="C:cytosol"/>
    <property type="evidence" value="ECO:0007669"/>
    <property type="project" value="TreeGrafter"/>
</dbReference>
<keyword evidence="4" id="KW-1185">Reference proteome</keyword>
<proteinExistence type="predicted"/>
<dbReference type="RefSeq" id="WP_235917196.1">
    <property type="nucleotide sequence ID" value="NZ_WTUX01000012.1"/>
</dbReference>
<accession>A0A845M9E9</accession>